<dbReference type="InterPro" id="IPR000974">
    <property type="entry name" value="Glyco_hydro_22_lys"/>
</dbReference>
<evidence type="ECO:0000256" key="4">
    <source>
        <dbReference type="SAM" id="SignalP"/>
    </source>
</evidence>
<feature type="domain" description="Glycosyl hydrolases family 22 (GH22)" evidence="5">
    <location>
        <begin position="91"/>
        <end position="109"/>
    </location>
</feature>
<dbReference type="GO" id="GO:0003796">
    <property type="term" value="F:lysozyme activity"/>
    <property type="evidence" value="ECO:0007669"/>
    <property type="project" value="InterPro"/>
</dbReference>
<dbReference type="PRINTS" id="PR00135">
    <property type="entry name" value="LYZLACT"/>
</dbReference>
<keyword evidence="2" id="KW-1015">Disulfide bond</keyword>
<dbReference type="GeneTree" id="ENSGT00940000162293"/>
<dbReference type="Ensembl" id="ENSPCOT00000024716.1">
    <property type="protein sequence ID" value="ENSPCOP00000014109.1"/>
    <property type="gene ID" value="ENSPCOG00000018727.1"/>
</dbReference>
<dbReference type="PROSITE" id="PS00128">
    <property type="entry name" value="GLYCOSYL_HYDROL_F22_1"/>
    <property type="match status" value="1"/>
</dbReference>
<feature type="chain" id="PRO_5014371683" evidence="4">
    <location>
        <begin position="20"/>
        <end position="145"/>
    </location>
</feature>
<sequence>MKASVVLSLIGCLVVPSGARILGRCTVAKKLYQGGLSYFEGYSLENWVCLAYFESKFNPTAVYENTREGYTGFGLFQIRSNDWCGHGRSRCHMECSALLNQNLQKTIECVKTIVKGKDGMGSWPTWSRFCQYSDTLERWLDGCKL</sequence>
<keyword evidence="4" id="KW-0732">Signal</keyword>
<feature type="signal peptide" evidence="4">
    <location>
        <begin position="1"/>
        <end position="19"/>
    </location>
</feature>
<organism evidence="6 7">
    <name type="scientific">Propithecus coquereli</name>
    <name type="common">Coquerel's sifaka</name>
    <name type="synonym">Propithecus verreauxi coquereli</name>
    <dbReference type="NCBI Taxonomy" id="379532"/>
    <lineage>
        <taxon>Eukaryota</taxon>
        <taxon>Metazoa</taxon>
        <taxon>Chordata</taxon>
        <taxon>Craniata</taxon>
        <taxon>Vertebrata</taxon>
        <taxon>Euteleostomi</taxon>
        <taxon>Mammalia</taxon>
        <taxon>Eutheria</taxon>
        <taxon>Euarchontoglires</taxon>
        <taxon>Primates</taxon>
        <taxon>Strepsirrhini</taxon>
        <taxon>Lemuriformes</taxon>
        <taxon>Indriidae</taxon>
        <taxon>Propithecus</taxon>
    </lineage>
</organism>
<dbReference type="InterPro" id="IPR023346">
    <property type="entry name" value="Lysozyme-like_dom_sf"/>
</dbReference>
<evidence type="ECO:0000256" key="2">
    <source>
        <dbReference type="ARBA" id="ARBA00023157"/>
    </source>
</evidence>
<dbReference type="PROSITE" id="PS51348">
    <property type="entry name" value="GLYCOSYL_HYDROL_F22_2"/>
    <property type="match status" value="1"/>
</dbReference>
<evidence type="ECO:0000259" key="5">
    <source>
        <dbReference type="PROSITE" id="PS00128"/>
    </source>
</evidence>
<dbReference type="GeneID" id="105817335"/>
<dbReference type="CDD" id="cd16897">
    <property type="entry name" value="LYZ_C"/>
    <property type="match status" value="1"/>
</dbReference>
<protein>
    <submittedName>
        <fullName evidence="6">Lysozyme like 4</fullName>
    </submittedName>
</protein>
<keyword evidence="7" id="KW-1185">Reference proteome</keyword>
<dbReference type="PRINTS" id="PR00137">
    <property type="entry name" value="LYSOZYME"/>
</dbReference>
<evidence type="ECO:0000256" key="3">
    <source>
        <dbReference type="RuleBase" id="RU004440"/>
    </source>
</evidence>
<dbReference type="OrthoDB" id="17373at2759"/>
<proteinExistence type="inferred from homology"/>
<evidence type="ECO:0000256" key="1">
    <source>
        <dbReference type="ARBA" id="ARBA00010859"/>
    </source>
</evidence>
<dbReference type="InterPro" id="IPR001916">
    <property type="entry name" value="Glyco_hydro_22"/>
</dbReference>
<dbReference type="SUPFAM" id="SSF53955">
    <property type="entry name" value="Lysozyme-like"/>
    <property type="match status" value="1"/>
</dbReference>
<dbReference type="GO" id="GO:0005615">
    <property type="term" value="C:extracellular space"/>
    <property type="evidence" value="ECO:0007669"/>
    <property type="project" value="Ensembl"/>
</dbReference>
<dbReference type="OMA" id="AWPSWSL"/>
<dbReference type="Proteomes" id="UP000233160">
    <property type="component" value="Unassembled WGS sequence"/>
</dbReference>
<reference evidence="6" key="2">
    <citation type="submission" date="2025-09" db="UniProtKB">
        <authorList>
            <consortium name="Ensembl"/>
        </authorList>
    </citation>
    <scope>IDENTIFICATION</scope>
</reference>
<dbReference type="AlphaFoldDB" id="A0A2K6FJE9"/>
<dbReference type="GO" id="GO:0036126">
    <property type="term" value="C:sperm flagellum"/>
    <property type="evidence" value="ECO:0007669"/>
    <property type="project" value="Ensembl"/>
</dbReference>
<reference evidence="6" key="1">
    <citation type="submission" date="2025-08" db="UniProtKB">
        <authorList>
            <consortium name="Ensembl"/>
        </authorList>
    </citation>
    <scope>IDENTIFICATION</scope>
</reference>
<dbReference type="STRING" id="379532.ENSPCOP00000014109"/>
<dbReference type="CTD" id="131375"/>
<dbReference type="GO" id="GO:0001669">
    <property type="term" value="C:acrosomal vesicle"/>
    <property type="evidence" value="ECO:0007669"/>
    <property type="project" value="Ensembl"/>
</dbReference>
<comment type="similarity">
    <text evidence="1 3">Belongs to the glycosyl hydrolase 22 family.</text>
</comment>
<evidence type="ECO:0000313" key="6">
    <source>
        <dbReference type="Ensembl" id="ENSPCOP00000014109.1"/>
    </source>
</evidence>
<gene>
    <name evidence="6" type="primary">LYZL4</name>
</gene>
<dbReference type="GO" id="GO:0007342">
    <property type="term" value="P:fusion of sperm to egg plasma membrane involved in single fertilization"/>
    <property type="evidence" value="ECO:0007669"/>
    <property type="project" value="TreeGrafter"/>
</dbReference>
<accession>A0A2K6FJE9</accession>
<dbReference type="InterPro" id="IPR019799">
    <property type="entry name" value="Glyco_hydro_22_CS"/>
</dbReference>
<dbReference type="PANTHER" id="PTHR11407:SF21">
    <property type="entry name" value="LYSOZYME-LIKE PROTEIN 4"/>
    <property type="match status" value="1"/>
</dbReference>
<dbReference type="SMART" id="SM00263">
    <property type="entry name" value="LYZ1"/>
    <property type="match status" value="1"/>
</dbReference>
<dbReference type="PANTHER" id="PTHR11407">
    <property type="entry name" value="LYSOZYME C"/>
    <property type="match status" value="1"/>
</dbReference>
<evidence type="ECO:0000313" key="7">
    <source>
        <dbReference type="Proteomes" id="UP000233160"/>
    </source>
</evidence>
<dbReference type="FunFam" id="1.10.530.10:FF:000001">
    <property type="entry name" value="Lysozyme C"/>
    <property type="match status" value="1"/>
</dbReference>
<dbReference type="Pfam" id="PF00062">
    <property type="entry name" value="Lys"/>
    <property type="match status" value="1"/>
</dbReference>
<dbReference type="KEGG" id="pcoq:105817335"/>
<dbReference type="Gene3D" id="1.10.530.10">
    <property type="match status" value="1"/>
</dbReference>
<name>A0A2K6FJE9_PROCO</name>
<dbReference type="RefSeq" id="XP_012508490.1">
    <property type="nucleotide sequence ID" value="XM_012653036.1"/>
</dbReference>